<dbReference type="AlphaFoldDB" id="A0A249KU04"/>
<name>A0A249KU04_9ACTN</name>
<evidence type="ECO:0000313" key="2">
    <source>
        <dbReference type="Proteomes" id="UP000217186"/>
    </source>
</evidence>
<organism evidence="1 2">
    <name type="scientific">Candidatus Planktophila vernalis</name>
    <dbReference type="NCBI Taxonomy" id="1884907"/>
    <lineage>
        <taxon>Bacteria</taxon>
        <taxon>Bacillati</taxon>
        <taxon>Actinomycetota</taxon>
        <taxon>Actinomycetes</taxon>
        <taxon>Candidatus Nanopelagicales</taxon>
        <taxon>Candidatus Nanopelagicaceae</taxon>
        <taxon>Candidatus Planktophila</taxon>
    </lineage>
</organism>
<proteinExistence type="predicted"/>
<dbReference type="EMBL" id="CP016776">
    <property type="protein sequence ID" value="ASY20159.1"/>
    <property type="molecule type" value="Genomic_DNA"/>
</dbReference>
<gene>
    <name evidence="1" type="ORF">A7sIIA15_04700</name>
</gene>
<reference evidence="1 2" key="1">
    <citation type="submission" date="2016-07" db="EMBL/GenBank/DDBJ databases">
        <title>High microdiversification within the ubiquitous acI lineage of Actinobacteria.</title>
        <authorList>
            <person name="Neuenschwander S.M."/>
            <person name="Salcher M."/>
            <person name="Ghai R."/>
            <person name="Pernthaler J."/>
        </authorList>
    </citation>
    <scope>NUCLEOTIDE SEQUENCE [LARGE SCALE GENOMIC DNA]</scope>
    <source>
        <strain evidence="1">MMS-IIA-15</strain>
    </source>
</reference>
<dbReference type="KEGG" id="pvn:A7sIIA15_04700"/>
<accession>A0A249KU04</accession>
<dbReference type="Proteomes" id="UP000217186">
    <property type="component" value="Chromosome"/>
</dbReference>
<sequence>MLSDEAQKNFLAWVQTRTGATKNHTQLIQENRYSSRISILKKADDLSAQLFSSYFSQGSKTIIGATENWTVEQLAKTGWNTPNCNNPYMPGVALCLDGVMRQGYVITGDSSYDETRPGSDGAALLAHEYFHLAQTNIAKSSNRLQMKSGDAGSTSAFPVWFIEGTAEFVGYSVGVLSQNASYWNGRAAMLSYSPPGPSTNRNSISDYEIRVCCGNDTPTYPYNIGLVASEYIIASVGFQKLLDIFTDYGTTKNFEKSFESVTGISKAVFYEKFDQVRTKVGLPPISWKLDGLINKRIGG</sequence>
<keyword evidence="2" id="KW-1185">Reference proteome</keyword>
<evidence type="ECO:0000313" key="1">
    <source>
        <dbReference type="EMBL" id="ASY20159.1"/>
    </source>
</evidence>
<protein>
    <submittedName>
        <fullName evidence="1">Uncharacterized protein</fullName>
    </submittedName>
</protein>